<dbReference type="InterPro" id="IPR048503">
    <property type="entry name" value="NamZ_C"/>
</dbReference>
<dbReference type="PIRSF" id="PIRSF016719">
    <property type="entry name" value="UCP016719"/>
    <property type="match status" value="1"/>
</dbReference>
<gene>
    <name evidence="4" type="ORF">IT774_14790</name>
</gene>
<dbReference type="InterPro" id="IPR048502">
    <property type="entry name" value="NamZ_N"/>
</dbReference>
<feature type="signal peptide" evidence="1">
    <location>
        <begin position="1"/>
        <end position="20"/>
    </location>
</feature>
<evidence type="ECO:0000259" key="3">
    <source>
        <dbReference type="Pfam" id="PF20732"/>
    </source>
</evidence>
<protein>
    <submittedName>
        <fullName evidence="4">DUF1343 domain-containing protein</fullName>
    </submittedName>
</protein>
<accession>A0A7S9DWV8</accession>
<dbReference type="Gene3D" id="3.40.50.12170">
    <property type="entry name" value="Uncharacterised protein PF07075, DUF1343"/>
    <property type="match status" value="1"/>
</dbReference>
<evidence type="ECO:0000313" key="5">
    <source>
        <dbReference type="Proteomes" id="UP000595095"/>
    </source>
</evidence>
<dbReference type="InterPro" id="IPR008302">
    <property type="entry name" value="NamZ"/>
</dbReference>
<dbReference type="AlphaFoldDB" id="A0A7S9DWV8"/>
<dbReference type="KEGG" id="smaa:IT774_14790"/>
<evidence type="ECO:0000313" key="4">
    <source>
        <dbReference type="EMBL" id="QPG05355.1"/>
    </source>
</evidence>
<dbReference type="Pfam" id="PF07075">
    <property type="entry name" value="NamZ_N"/>
    <property type="match status" value="1"/>
</dbReference>
<dbReference type="PANTHER" id="PTHR42915:SF1">
    <property type="entry name" value="PEPTIDOGLYCAN BETA-N-ACETYLMURAMIDASE NAMZ"/>
    <property type="match status" value="1"/>
</dbReference>
<name>A0A7S9DWV8_9ALTE</name>
<feature type="domain" description="Peptidoglycan beta-N-acetylmuramidase NamZ C-terminal" evidence="3">
    <location>
        <begin position="243"/>
        <end position="380"/>
    </location>
</feature>
<evidence type="ECO:0000259" key="2">
    <source>
        <dbReference type="Pfam" id="PF07075"/>
    </source>
</evidence>
<keyword evidence="1" id="KW-0732">Signal</keyword>
<reference evidence="4 5" key="1">
    <citation type="submission" date="2020-11" db="EMBL/GenBank/DDBJ databases">
        <title>Complete genome sequence for Salinimonas sp. strain G2-b.</title>
        <authorList>
            <person name="Park S.-J."/>
        </authorList>
    </citation>
    <scope>NUCLEOTIDE SEQUENCE [LARGE SCALE GENOMIC DNA]</scope>
    <source>
        <strain evidence="4 5">G2-b</strain>
    </source>
</reference>
<dbReference type="GO" id="GO:0033922">
    <property type="term" value="F:peptidoglycan beta-N-acetylmuramidase activity"/>
    <property type="evidence" value="ECO:0007669"/>
    <property type="project" value="InterPro"/>
</dbReference>
<feature type="domain" description="Peptidoglycan beta-N-acetylmuramidase NamZ N-terminal" evidence="2">
    <location>
        <begin position="40"/>
        <end position="238"/>
    </location>
</feature>
<keyword evidence="5" id="KW-1185">Reference proteome</keyword>
<organism evidence="4 5">
    <name type="scientific">Salinimonas marina</name>
    <dbReference type="NCBI Taxonomy" id="2785918"/>
    <lineage>
        <taxon>Bacteria</taxon>
        <taxon>Pseudomonadati</taxon>
        <taxon>Pseudomonadota</taxon>
        <taxon>Gammaproteobacteria</taxon>
        <taxon>Alteromonadales</taxon>
        <taxon>Alteromonadaceae</taxon>
        <taxon>Alteromonas/Salinimonas group</taxon>
        <taxon>Salinimonas</taxon>
    </lineage>
</organism>
<dbReference type="EMBL" id="CP064795">
    <property type="protein sequence ID" value="QPG05355.1"/>
    <property type="molecule type" value="Genomic_DNA"/>
</dbReference>
<evidence type="ECO:0000256" key="1">
    <source>
        <dbReference type="SAM" id="SignalP"/>
    </source>
</evidence>
<dbReference type="Proteomes" id="UP000595095">
    <property type="component" value="Chromosome"/>
</dbReference>
<dbReference type="RefSeq" id="WP_195810445.1">
    <property type="nucleotide sequence ID" value="NZ_CP064795.1"/>
</dbReference>
<feature type="chain" id="PRO_5032419497" evidence="1">
    <location>
        <begin position="21"/>
        <end position="381"/>
    </location>
</feature>
<dbReference type="PANTHER" id="PTHR42915">
    <property type="entry name" value="HYPOTHETICAL 460 KDA PROTEIN IN FEUA-SIGW INTERGENIC REGION [PRECURSOR]"/>
    <property type="match status" value="1"/>
</dbReference>
<dbReference type="Pfam" id="PF20732">
    <property type="entry name" value="NamZ_C"/>
    <property type="match status" value="1"/>
</dbReference>
<proteinExistence type="predicted"/>
<dbReference type="Gene3D" id="3.90.1150.140">
    <property type="match status" value="1"/>
</dbReference>
<sequence length="381" mass="42259">MLRVWMLWVMLLAWGSQVQAITVGAEQPGKYLPLLEGKRVGLVVNHTSRVGDTHLVDFLLDNNIQVAQVMAPEHGFRGKLGAGEKVHDDRDPKTGVPLLSLYGATKKPTAAMLNGVDVLVFDIQDVGARFYTYISTLHYVLEAAAQYQTPVIVLDRPNPNGAFVDGPLREPAFASFVGVDPLPVLHGMTVAELARMIKGEQWIEQADELRLQVVPVANYTRDMSYTLPVAPSPNLPNDQAISLYPSLVFFEATRVSVGRGTLLPFQIIGHHQVPLGALTLTPQSRPEAPAPKLKGNTVYFKDLRQSNITGLDLSVLINTYQIFKKAGEPFFDRPDFMDKLAGTDALRKAILAGHDEAQIRASWQTDLARFKQRRRPYLLYP</sequence>